<dbReference type="InterPro" id="IPR036388">
    <property type="entry name" value="WH-like_DNA-bd_sf"/>
</dbReference>
<reference evidence="5 6" key="1">
    <citation type="submission" date="2010-05" db="EMBL/GenBank/DDBJ databases">
        <title>Complete sequence of Thermoanaerobacter mathranii subsp. mathranii mathranii str. A3.</title>
        <authorList>
            <consortium name="US DOE Joint Genome Institute"/>
            <person name="Lucas S."/>
            <person name="Copeland A."/>
            <person name="Lapidus A."/>
            <person name="Cheng J.-F."/>
            <person name="Bruce D."/>
            <person name="Goodwin L."/>
            <person name="Pitluck S."/>
            <person name="Held B."/>
            <person name="Detter J.C."/>
            <person name="Han C."/>
            <person name="Tapia R."/>
            <person name="Land M."/>
            <person name="Hauser L."/>
            <person name="Kyrpides N."/>
            <person name="Mikhailova N."/>
            <person name="Zhou J."/>
            <person name="Hemme C."/>
            <person name="Woyke T."/>
        </authorList>
    </citation>
    <scope>NUCLEOTIDE SEQUENCE [LARGE SCALE GENOMIC DNA]</scope>
    <source>
        <strain evidence="5 6">A3</strain>
    </source>
</reference>
<dbReference type="Pfam" id="PF00196">
    <property type="entry name" value="GerE"/>
    <property type="match status" value="1"/>
</dbReference>
<evidence type="ECO:0000313" key="5">
    <source>
        <dbReference type="EMBL" id="ADH60250.1"/>
    </source>
</evidence>
<keyword evidence="1" id="KW-0805">Transcription regulation</keyword>
<proteinExistence type="predicted"/>
<dbReference type="Proteomes" id="UP000002064">
    <property type="component" value="Chromosome"/>
</dbReference>
<keyword evidence="3" id="KW-0804">Transcription</keyword>
<organism evidence="5 6">
    <name type="scientific">Thermoanaerobacter mathranii subsp. mathranii (strain DSM 11426 / CCUG 53645 / CIP 108742 / A3)</name>
    <dbReference type="NCBI Taxonomy" id="583358"/>
    <lineage>
        <taxon>Bacteria</taxon>
        <taxon>Bacillati</taxon>
        <taxon>Bacillota</taxon>
        <taxon>Clostridia</taxon>
        <taxon>Thermoanaerobacterales</taxon>
        <taxon>Thermoanaerobacteraceae</taxon>
        <taxon>Thermoanaerobacter</taxon>
    </lineage>
</organism>
<evidence type="ECO:0000256" key="1">
    <source>
        <dbReference type="ARBA" id="ARBA00023015"/>
    </source>
</evidence>
<dbReference type="PROSITE" id="PS50043">
    <property type="entry name" value="HTH_LUXR_2"/>
    <property type="match status" value="1"/>
</dbReference>
<dbReference type="EMBL" id="CP002032">
    <property type="protein sequence ID" value="ADH60250.1"/>
    <property type="molecule type" value="Genomic_DNA"/>
</dbReference>
<sequence>MIFSNNGTYCIAMPLDIDNDIVGYLDISTIKHNMADEMMGFIDLLVYKIVNEYKREMDLESQEDLEKLTDKQIEIIKKCANGYKEIAISRELGIKPETVKYHKKEIVRKLRVKNFQQAIAKAIKLNLID</sequence>
<feature type="domain" description="HTH luxR-type" evidence="4">
    <location>
        <begin position="61"/>
        <end position="126"/>
    </location>
</feature>
<evidence type="ECO:0000259" key="4">
    <source>
        <dbReference type="PROSITE" id="PS50043"/>
    </source>
</evidence>
<dbReference type="InterPro" id="IPR016032">
    <property type="entry name" value="Sig_transdc_resp-reg_C-effctor"/>
</dbReference>
<dbReference type="CDD" id="cd06170">
    <property type="entry name" value="LuxR_C_like"/>
    <property type="match status" value="1"/>
</dbReference>
<dbReference type="InterPro" id="IPR000792">
    <property type="entry name" value="Tscrpt_reg_LuxR_C"/>
</dbReference>
<protein>
    <submittedName>
        <fullName evidence="5">Transcriptional regulator, LuxR family</fullName>
    </submittedName>
</protein>
<gene>
    <name evidence="5" type="ordered locus">Tmath_0489</name>
</gene>
<keyword evidence="6" id="KW-1185">Reference proteome</keyword>
<evidence type="ECO:0000256" key="2">
    <source>
        <dbReference type="ARBA" id="ARBA00023125"/>
    </source>
</evidence>
<dbReference type="Gene3D" id="1.10.10.10">
    <property type="entry name" value="Winged helix-like DNA-binding domain superfamily/Winged helix DNA-binding domain"/>
    <property type="match status" value="1"/>
</dbReference>
<accession>A0ABM5LNA0</accession>
<dbReference type="PANTHER" id="PTHR44688">
    <property type="entry name" value="DNA-BINDING TRANSCRIPTIONAL ACTIVATOR DEVR_DOSR"/>
    <property type="match status" value="1"/>
</dbReference>
<dbReference type="RefSeq" id="WP_013149843.1">
    <property type="nucleotide sequence ID" value="NC_014209.1"/>
</dbReference>
<dbReference type="SMART" id="SM00421">
    <property type="entry name" value="HTH_LUXR"/>
    <property type="match status" value="1"/>
</dbReference>
<evidence type="ECO:0000313" key="6">
    <source>
        <dbReference type="Proteomes" id="UP000002064"/>
    </source>
</evidence>
<dbReference type="PANTHER" id="PTHR44688:SF16">
    <property type="entry name" value="DNA-BINDING TRANSCRIPTIONAL ACTIVATOR DEVR_DOSR"/>
    <property type="match status" value="1"/>
</dbReference>
<dbReference type="PRINTS" id="PR00038">
    <property type="entry name" value="HTHLUXR"/>
</dbReference>
<name>A0ABM5LNA0_THEM3</name>
<keyword evidence="2" id="KW-0238">DNA-binding</keyword>
<dbReference type="SUPFAM" id="SSF46894">
    <property type="entry name" value="C-terminal effector domain of the bipartite response regulators"/>
    <property type="match status" value="1"/>
</dbReference>
<evidence type="ECO:0000256" key="3">
    <source>
        <dbReference type="ARBA" id="ARBA00023163"/>
    </source>
</evidence>